<dbReference type="FunFam" id="3.30.40.10:FF:000215">
    <property type="entry name" value="E3 ubiquitin-protein ligase RNF25"/>
    <property type="match status" value="1"/>
</dbReference>
<evidence type="ECO:0000256" key="5">
    <source>
        <dbReference type="SAM" id="MobiDB-lite"/>
    </source>
</evidence>
<dbReference type="Gene3D" id="3.30.40.10">
    <property type="entry name" value="Zinc/RING finger domain, C3HC4 (zinc finger)"/>
    <property type="match status" value="1"/>
</dbReference>
<dbReference type="InterPro" id="IPR001841">
    <property type="entry name" value="Znf_RING"/>
</dbReference>
<keyword evidence="1" id="KW-0479">Metal-binding</keyword>
<dbReference type="PANTHER" id="PTHR13198:SF4">
    <property type="entry name" value="E3 UBIQUITIN-PROTEIN LIGASE RNF25"/>
    <property type="match status" value="1"/>
</dbReference>
<evidence type="ECO:0000256" key="3">
    <source>
        <dbReference type="ARBA" id="ARBA00022833"/>
    </source>
</evidence>
<dbReference type="SMART" id="SM00184">
    <property type="entry name" value="RING"/>
    <property type="match status" value="1"/>
</dbReference>
<dbReference type="Proteomes" id="UP000261620">
    <property type="component" value="Unplaced"/>
</dbReference>
<dbReference type="GO" id="GO:0016567">
    <property type="term" value="P:protein ubiquitination"/>
    <property type="evidence" value="ECO:0007669"/>
    <property type="project" value="TreeGrafter"/>
</dbReference>
<evidence type="ECO:0000256" key="2">
    <source>
        <dbReference type="ARBA" id="ARBA00022771"/>
    </source>
</evidence>
<feature type="compositionally biased region" description="Basic residues" evidence="5">
    <location>
        <begin position="211"/>
        <end position="223"/>
    </location>
</feature>
<evidence type="ECO:0000313" key="7">
    <source>
        <dbReference type="Ensembl" id="ENSMMOP00000026606.1"/>
    </source>
</evidence>
<accession>A0A3Q3XP93</accession>
<evidence type="ECO:0000256" key="4">
    <source>
        <dbReference type="PROSITE-ProRule" id="PRU00175"/>
    </source>
</evidence>
<protein>
    <recommendedName>
        <fullName evidence="6">RING-type domain-containing protein</fullName>
    </recommendedName>
</protein>
<dbReference type="GO" id="GO:0005634">
    <property type="term" value="C:nucleus"/>
    <property type="evidence" value="ECO:0007669"/>
    <property type="project" value="TreeGrafter"/>
</dbReference>
<dbReference type="AlphaFoldDB" id="A0A3Q3XP93"/>
<proteinExistence type="predicted"/>
<organism evidence="7 8">
    <name type="scientific">Mola mola</name>
    <name type="common">Ocean sunfish</name>
    <name type="synonym">Tetraodon mola</name>
    <dbReference type="NCBI Taxonomy" id="94237"/>
    <lineage>
        <taxon>Eukaryota</taxon>
        <taxon>Metazoa</taxon>
        <taxon>Chordata</taxon>
        <taxon>Craniata</taxon>
        <taxon>Vertebrata</taxon>
        <taxon>Euteleostomi</taxon>
        <taxon>Actinopterygii</taxon>
        <taxon>Neopterygii</taxon>
        <taxon>Teleostei</taxon>
        <taxon>Neoteleostei</taxon>
        <taxon>Acanthomorphata</taxon>
        <taxon>Eupercaria</taxon>
        <taxon>Tetraodontiformes</taxon>
        <taxon>Molidae</taxon>
        <taxon>Mola</taxon>
    </lineage>
</organism>
<feature type="region of interest" description="Disordered" evidence="5">
    <location>
        <begin position="199"/>
        <end position="255"/>
    </location>
</feature>
<reference evidence="7" key="1">
    <citation type="submission" date="2025-08" db="UniProtKB">
        <authorList>
            <consortium name="Ensembl"/>
        </authorList>
    </citation>
    <scope>IDENTIFICATION</scope>
</reference>
<feature type="compositionally biased region" description="Basic residues" evidence="5">
    <location>
        <begin position="305"/>
        <end position="318"/>
    </location>
</feature>
<reference evidence="7" key="2">
    <citation type="submission" date="2025-09" db="UniProtKB">
        <authorList>
            <consortium name="Ensembl"/>
        </authorList>
    </citation>
    <scope>IDENTIFICATION</scope>
</reference>
<dbReference type="Pfam" id="PF17123">
    <property type="entry name" value="zf-RING_11"/>
    <property type="match status" value="1"/>
</dbReference>
<feature type="region of interest" description="Disordered" evidence="5">
    <location>
        <begin position="291"/>
        <end position="376"/>
    </location>
</feature>
<evidence type="ECO:0000313" key="8">
    <source>
        <dbReference type="Proteomes" id="UP000261620"/>
    </source>
</evidence>
<keyword evidence="8" id="KW-1185">Reference proteome</keyword>
<evidence type="ECO:0000259" key="6">
    <source>
        <dbReference type="PROSITE" id="PS50089"/>
    </source>
</evidence>
<dbReference type="Ensembl" id="ENSMMOT00000027061.1">
    <property type="protein sequence ID" value="ENSMMOP00000026606.1"/>
    <property type="gene ID" value="ENSMMOG00000020147.1"/>
</dbReference>
<evidence type="ECO:0000256" key="1">
    <source>
        <dbReference type="ARBA" id="ARBA00022723"/>
    </source>
</evidence>
<dbReference type="CDD" id="cd16470">
    <property type="entry name" value="RING-H2_RNF25"/>
    <property type="match status" value="1"/>
</dbReference>
<dbReference type="InterPro" id="IPR013083">
    <property type="entry name" value="Znf_RING/FYVE/PHD"/>
</dbReference>
<dbReference type="PROSITE" id="PS50089">
    <property type="entry name" value="ZF_RING_2"/>
    <property type="match status" value="1"/>
</dbReference>
<keyword evidence="3" id="KW-0862">Zinc</keyword>
<feature type="domain" description="RING-type" evidence="6">
    <location>
        <begin position="30"/>
        <end position="96"/>
    </location>
</feature>
<feature type="compositionally biased region" description="Gly residues" evidence="5">
    <location>
        <begin position="339"/>
        <end position="358"/>
    </location>
</feature>
<sequence>SRSLSLSLSLYCSILSKEILTESNIPHGNCVICLYDFKEGEAFTKTSCYHYFHCHCLGRYVSHSESELRQREKELEEDKTRARTDHELTVVCPVCREPLAYDVDQLLSSPAPQLPELDAVSIGSSFQQKWSELQKLLERQRSKGGIIDPEVESNRFLIHINENGNLDVDVARSPPVPSASHVSLDVAGVRADQFVSAPFRCRGGPAQRPARGPRRGGRSRPQHGRAAPISEHLDKLSLSSGRTEGAMKAGALGDPPMQGDAELCQSKTGWGVSTDGPETLVSADVPPACQAASNTEEAADSAGGRGHRGRRRGPHRPVQHAGAPGPSHCHWDARASRNRGGGNNPYSRGGGGGGGGPRRGFRHRVVDRERGREEVL</sequence>
<dbReference type="InterPro" id="IPR039133">
    <property type="entry name" value="RNF25"/>
</dbReference>
<dbReference type="GO" id="GO:0061630">
    <property type="term" value="F:ubiquitin protein ligase activity"/>
    <property type="evidence" value="ECO:0007669"/>
    <property type="project" value="InterPro"/>
</dbReference>
<feature type="compositionally biased region" description="Low complexity" evidence="5">
    <location>
        <begin position="200"/>
        <end position="210"/>
    </location>
</feature>
<dbReference type="PANTHER" id="PTHR13198">
    <property type="entry name" value="RING FINGER PROTEIN 25"/>
    <property type="match status" value="1"/>
</dbReference>
<keyword evidence="2 4" id="KW-0863">Zinc-finger</keyword>
<feature type="compositionally biased region" description="Basic and acidic residues" evidence="5">
    <location>
        <begin position="364"/>
        <end position="376"/>
    </location>
</feature>
<name>A0A3Q3XP93_MOLML</name>
<dbReference type="SUPFAM" id="SSF57850">
    <property type="entry name" value="RING/U-box"/>
    <property type="match status" value="1"/>
</dbReference>
<dbReference type="GO" id="GO:0008270">
    <property type="term" value="F:zinc ion binding"/>
    <property type="evidence" value="ECO:0007669"/>
    <property type="project" value="UniProtKB-KW"/>
</dbReference>